<gene>
    <name evidence="3" type="ORF">C1881_01090</name>
</gene>
<organism evidence="3 4">
    <name type="scientific">Slackia isoflavoniconvertens</name>
    <dbReference type="NCBI Taxonomy" id="572010"/>
    <lineage>
        <taxon>Bacteria</taxon>
        <taxon>Bacillati</taxon>
        <taxon>Actinomycetota</taxon>
        <taxon>Coriobacteriia</taxon>
        <taxon>Eggerthellales</taxon>
        <taxon>Eggerthellaceae</taxon>
        <taxon>Slackia</taxon>
    </lineage>
</organism>
<dbReference type="PANTHER" id="PTHR43802:SF1">
    <property type="entry name" value="IP11341P-RELATED"/>
    <property type="match status" value="1"/>
</dbReference>
<evidence type="ECO:0000256" key="2">
    <source>
        <dbReference type="RuleBase" id="RU003707"/>
    </source>
</evidence>
<protein>
    <submittedName>
        <fullName evidence="3">Enoyl-CoA hydratase/isomerase family protein</fullName>
    </submittedName>
</protein>
<dbReference type="CDD" id="cd06558">
    <property type="entry name" value="crotonase-like"/>
    <property type="match status" value="1"/>
</dbReference>
<dbReference type="InterPro" id="IPR018376">
    <property type="entry name" value="Enoyl-CoA_hyd/isom_CS"/>
</dbReference>
<dbReference type="AlphaFoldDB" id="A0A369LSK4"/>
<dbReference type="InterPro" id="IPR001753">
    <property type="entry name" value="Enoyl-CoA_hydra/iso"/>
</dbReference>
<comment type="caution">
    <text evidence="3">The sequence shown here is derived from an EMBL/GenBank/DDBJ whole genome shotgun (WGS) entry which is preliminary data.</text>
</comment>
<dbReference type="PANTHER" id="PTHR43802">
    <property type="entry name" value="ENOYL-COA HYDRATASE"/>
    <property type="match status" value="1"/>
</dbReference>
<evidence type="ECO:0000256" key="1">
    <source>
        <dbReference type="ARBA" id="ARBA00005254"/>
    </source>
</evidence>
<dbReference type="Proteomes" id="UP000253975">
    <property type="component" value="Unassembled WGS sequence"/>
</dbReference>
<dbReference type="InterPro" id="IPR029045">
    <property type="entry name" value="ClpP/crotonase-like_dom_sf"/>
</dbReference>
<name>A0A369LSK4_9ACTN</name>
<comment type="similarity">
    <text evidence="1 2">Belongs to the enoyl-CoA hydratase/isomerase family.</text>
</comment>
<reference evidence="3 4" key="1">
    <citation type="journal article" date="2018" name="Elife">
        <title>Discovery and characterization of a prevalent human gut bacterial enzyme sufficient for the inactivation of a family of plant toxins.</title>
        <authorList>
            <person name="Koppel N."/>
            <person name="Bisanz J.E."/>
            <person name="Pandelia M.E."/>
            <person name="Turnbaugh P.J."/>
            <person name="Balskus E.P."/>
        </authorList>
    </citation>
    <scope>NUCLEOTIDE SEQUENCE [LARGE SCALE GENOMIC DNA]</scope>
    <source>
        <strain evidence="3 4">OB21 GAM31</strain>
    </source>
</reference>
<dbReference type="PROSITE" id="PS00166">
    <property type="entry name" value="ENOYL_COA_HYDRATASE"/>
    <property type="match status" value="1"/>
</dbReference>
<keyword evidence="3" id="KW-0413">Isomerase</keyword>
<evidence type="ECO:0000313" key="3">
    <source>
        <dbReference type="EMBL" id="RDB61145.1"/>
    </source>
</evidence>
<dbReference type="Pfam" id="PF00378">
    <property type="entry name" value="ECH_1"/>
    <property type="match status" value="1"/>
</dbReference>
<proteinExistence type="inferred from homology"/>
<accession>A0A369LSK4</accession>
<dbReference type="EMBL" id="PPTO01000001">
    <property type="protein sequence ID" value="RDB61145.1"/>
    <property type="molecule type" value="Genomic_DNA"/>
</dbReference>
<evidence type="ECO:0000313" key="4">
    <source>
        <dbReference type="Proteomes" id="UP000253975"/>
    </source>
</evidence>
<dbReference type="Gene3D" id="3.90.226.10">
    <property type="entry name" value="2-enoyl-CoA Hydratase, Chain A, domain 1"/>
    <property type="match status" value="1"/>
</dbReference>
<dbReference type="GO" id="GO:0016853">
    <property type="term" value="F:isomerase activity"/>
    <property type="evidence" value="ECO:0007669"/>
    <property type="project" value="UniProtKB-KW"/>
</dbReference>
<dbReference type="RefSeq" id="WP_114614689.1">
    <property type="nucleotide sequence ID" value="NZ_PPTO01000001.1"/>
</dbReference>
<sequence>MSENTDMVYMEKGEDGVAVVYLNQPKKKNAINATMMDLLTDCFHAADEDPEVRAIVLRGSGNCFTSGGDLSQSSPEENTPEHARKTYRKYCRTVTAMRTIAKPIVAMVDGYAVGGGFALMLASDLICVSETATVIPAFCQIGIAPEMGVVKFLPELVGMQRAKEILFLGDRISGVRLGELGIANRVVPSESLEETTMELARRLAEMPDASIQVAKGMLNSLSDTNLQASLALEQTGSPFCTTTKAYAKTMEKFAR</sequence>
<dbReference type="SUPFAM" id="SSF52096">
    <property type="entry name" value="ClpP/crotonase"/>
    <property type="match status" value="1"/>
</dbReference>